<feature type="domain" description="Vps72/YL1 C-terminal" evidence="4">
    <location>
        <begin position="282"/>
        <end position="311"/>
    </location>
</feature>
<evidence type="ECO:0000313" key="6">
    <source>
        <dbReference type="Proteomes" id="UP001186944"/>
    </source>
</evidence>
<dbReference type="PANTHER" id="PTHR13275:SF4">
    <property type="entry name" value="VACUOLAR PROTEIN SORTING-ASSOCIATED PROTEIN 72 HOMOLOG"/>
    <property type="match status" value="1"/>
</dbReference>
<evidence type="ECO:0000259" key="4">
    <source>
        <dbReference type="SMART" id="SM00993"/>
    </source>
</evidence>
<protein>
    <recommendedName>
        <fullName evidence="2">Vacuolar protein sorting-associated protein 72 homolog</fullName>
    </recommendedName>
</protein>
<gene>
    <name evidence="5" type="ORF">FSP39_003709</name>
</gene>
<feature type="compositionally biased region" description="Acidic residues" evidence="3">
    <location>
        <begin position="49"/>
        <end position="73"/>
    </location>
</feature>
<dbReference type="InterPro" id="IPR013272">
    <property type="entry name" value="Vps72/YL1_C"/>
</dbReference>
<name>A0AA88XPK8_PINIB</name>
<feature type="compositionally biased region" description="Basic and acidic residues" evidence="3">
    <location>
        <begin position="86"/>
        <end position="109"/>
    </location>
</feature>
<dbReference type="Pfam" id="PF05764">
    <property type="entry name" value="YL1"/>
    <property type="match status" value="1"/>
</dbReference>
<comment type="caution">
    <text evidence="5">The sequence shown here is derived from an EMBL/GenBank/DDBJ whole genome shotgun (WGS) entry which is preliminary data.</text>
</comment>
<feature type="compositionally biased region" description="Basic and acidic residues" evidence="3">
    <location>
        <begin position="239"/>
        <end position="254"/>
    </location>
</feature>
<comment type="similarity">
    <text evidence="1">Belongs to the VPS72/YL1 family.</text>
</comment>
<dbReference type="Proteomes" id="UP001186944">
    <property type="component" value="Unassembled WGS sequence"/>
</dbReference>
<dbReference type="EMBL" id="VSWD01000010">
    <property type="protein sequence ID" value="KAK3089450.1"/>
    <property type="molecule type" value="Genomic_DNA"/>
</dbReference>
<proteinExistence type="inferred from homology"/>
<evidence type="ECO:0000256" key="3">
    <source>
        <dbReference type="SAM" id="MobiDB-lite"/>
    </source>
</evidence>
<dbReference type="GO" id="GO:0005634">
    <property type="term" value="C:nucleus"/>
    <property type="evidence" value="ECO:0007669"/>
    <property type="project" value="TreeGrafter"/>
</dbReference>
<dbReference type="PANTHER" id="PTHR13275">
    <property type="entry name" value="YL-1 PROTEIN TRANSCRIPTION FACTOR-LIKE 1"/>
    <property type="match status" value="1"/>
</dbReference>
<feature type="region of interest" description="Disordered" evidence="3">
    <location>
        <begin position="1"/>
        <end position="144"/>
    </location>
</feature>
<accession>A0AA88XPK8</accession>
<evidence type="ECO:0000313" key="5">
    <source>
        <dbReference type="EMBL" id="KAK3089450.1"/>
    </source>
</evidence>
<dbReference type="AlphaFoldDB" id="A0AA88XPK8"/>
<evidence type="ECO:0000256" key="2">
    <source>
        <dbReference type="ARBA" id="ARBA00020000"/>
    </source>
</evidence>
<dbReference type="SMART" id="SM00993">
    <property type="entry name" value="YL1_C"/>
    <property type="match status" value="1"/>
</dbReference>
<dbReference type="Pfam" id="PF08265">
    <property type="entry name" value="YL1_C"/>
    <property type="match status" value="1"/>
</dbReference>
<organism evidence="5 6">
    <name type="scientific">Pinctada imbricata</name>
    <name type="common">Atlantic pearl-oyster</name>
    <name type="synonym">Pinctada martensii</name>
    <dbReference type="NCBI Taxonomy" id="66713"/>
    <lineage>
        <taxon>Eukaryota</taxon>
        <taxon>Metazoa</taxon>
        <taxon>Spiralia</taxon>
        <taxon>Lophotrochozoa</taxon>
        <taxon>Mollusca</taxon>
        <taxon>Bivalvia</taxon>
        <taxon>Autobranchia</taxon>
        <taxon>Pteriomorphia</taxon>
        <taxon>Pterioida</taxon>
        <taxon>Pterioidea</taxon>
        <taxon>Pteriidae</taxon>
        <taxon>Pinctada</taxon>
    </lineage>
</organism>
<sequence>MAASREKRNNAGSKMARLLEAEDEDEFYKTTYGGFNEEEGDMEYKSEESDSEETDSDISIDENDELKSDDEGDEPKRKKRGIMTKAYKEPVKKSKPEQKKPKPKPDKSKVSTVQIYHTPEKKTVRSSTLEKSKLREMREKEREVREKMLKDIALQKKVSEVRRLTQEELLEEAKITEQENLQSLENYQRMELEKKKSRIQKQMHRGPIIRYHSLTMPLIEELPPEPEINVDDLSYSSEPQRKSEDSNHTSKEKCSRTFITFTDERIYKECFLRRRLKTPMKQICPVTKLPAKYFDPITQTPYATLTAFRCIREAYAQQLKDEENKGK</sequence>
<feature type="region of interest" description="Disordered" evidence="3">
    <location>
        <begin position="226"/>
        <end position="254"/>
    </location>
</feature>
<reference evidence="5" key="1">
    <citation type="submission" date="2019-08" db="EMBL/GenBank/DDBJ databases">
        <title>The improved chromosome-level genome for the pearl oyster Pinctada fucata martensii using PacBio sequencing and Hi-C.</title>
        <authorList>
            <person name="Zheng Z."/>
        </authorList>
    </citation>
    <scope>NUCLEOTIDE SEQUENCE</scope>
    <source>
        <strain evidence="5">ZZ-2019</strain>
        <tissue evidence="5">Adductor muscle</tissue>
    </source>
</reference>
<evidence type="ECO:0000256" key="1">
    <source>
        <dbReference type="ARBA" id="ARBA00006832"/>
    </source>
</evidence>
<feature type="compositionally biased region" description="Basic and acidic residues" evidence="3">
    <location>
        <begin position="118"/>
        <end position="144"/>
    </location>
</feature>
<keyword evidence="6" id="KW-1185">Reference proteome</keyword>
<dbReference type="InterPro" id="IPR046757">
    <property type="entry name" value="YL1_N"/>
</dbReference>